<organism evidence="7 8">
    <name type="scientific">Burkholderia multivorans</name>
    <dbReference type="NCBI Taxonomy" id="87883"/>
    <lineage>
        <taxon>Bacteria</taxon>
        <taxon>Pseudomonadati</taxon>
        <taxon>Pseudomonadota</taxon>
        <taxon>Betaproteobacteria</taxon>
        <taxon>Burkholderiales</taxon>
        <taxon>Burkholderiaceae</taxon>
        <taxon>Burkholderia</taxon>
        <taxon>Burkholderia cepacia complex</taxon>
    </lineage>
</organism>
<dbReference type="GO" id="GO:0016874">
    <property type="term" value="F:ligase activity"/>
    <property type="evidence" value="ECO:0007669"/>
    <property type="project" value="UniProtKB-KW"/>
</dbReference>
<keyword evidence="7" id="KW-0436">Ligase</keyword>
<feature type="transmembrane region" description="Helical" evidence="5">
    <location>
        <begin position="29"/>
        <end position="46"/>
    </location>
</feature>
<dbReference type="PANTHER" id="PTHR37422:SF17">
    <property type="entry name" value="O-ANTIGEN LIGASE"/>
    <property type="match status" value="1"/>
</dbReference>
<dbReference type="InterPro" id="IPR051533">
    <property type="entry name" value="WaaL-like"/>
</dbReference>
<feature type="transmembrane region" description="Helical" evidence="5">
    <location>
        <begin position="335"/>
        <end position="354"/>
    </location>
</feature>
<feature type="transmembrane region" description="Helical" evidence="5">
    <location>
        <begin position="310"/>
        <end position="329"/>
    </location>
</feature>
<keyword evidence="3 5" id="KW-1133">Transmembrane helix</keyword>
<feature type="transmembrane region" description="Helical" evidence="5">
    <location>
        <begin position="53"/>
        <end position="72"/>
    </location>
</feature>
<feature type="transmembrane region" description="Helical" evidence="5">
    <location>
        <begin position="140"/>
        <end position="157"/>
    </location>
</feature>
<evidence type="ECO:0000256" key="4">
    <source>
        <dbReference type="ARBA" id="ARBA00023136"/>
    </source>
</evidence>
<dbReference type="InterPro" id="IPR007016">
    <property type="entry name" value="O-antigen_ligase-rel_domated"/>
</dbReference>
<evidence type="ECO:0000256" key="3">
    <source>
        <dbReference type="ARBA" id="ARBA00022989"/>
    </source>
</evidence>
<dbReference type="AlphaFoldDB" id="A0A2S9MUX8"/>
<proteinExistence type="predicted"/>
<comment type="caution">
    <text evidence="7">The sequence shown here is derived from an EMBL/GenBank/DDBJ whole genome shotgun (WGS) entry which is preliminary data.</text>
</comment>
<comment type="subcellular location">
    <subcellularLocation>
        <location evidence="1">Membrane</location>
        <topology evidence="1">Multi-pass membrane protein</topology>
    </subcellularLocation>
</comment>
<protein>
    <submittedName>
        <fullName evidence="7">O-antigen ligase family protein</fullName>
    </submittedName>
</protein>
<gene>
    <name evidence="7" type="ORF">C6Q15_08725</name>
</gene>
<evidence type="ECO:0000313" key="7">
    <source>
        <dbReference type="EMBL" id="PRF63004.1"/>
    </source>
</evidence>
<dbReference type="Proteomes" id="UP000238982">
    <property type="component" value="Unassembled WGS sequence"/>
</dbReference>
<feature type="domain" description="O-antigen ligase-related" evidence="6">
    <location>
        <begin position="125"/>
        <end position="282"/>
    </location>
</feature>
<feature type="transmembrane region" description="Helical" evidence="5">
    <location>
        <begin position="92"/>
        <end position="111"/>
    </location>
</feature>
<name>A0A2S9MUX8_9BURK</name>
<reference evidence="7 8" key="1">
    <citation type="submission" date="2018-03" db="EMBL/GenBank/DDBJ databases">
        <authorList>
            <person name="Keele B.F."/>
        </authorList>
    </citation>
    <scope>NUCLEOTIDE SEQUENCE [LARGE SCALE GENOMIC DNA]</scope>
    <source>
        <strain evidence="7 8">AU19729</strain>
    </source>
</reference>
<keyword evidence="2 5" id="KW-0812">Transmembrane</keyword>
<sequence length="356" mass="38942">MAIVLLLPVASILISSAFRGKFAAPMFDSPSRFAAAIPILLLVVRYRFSVGRWLQYTIPLGLVITFVQLHFFEGPHFWDGDRMATYFADPLTFGQYMMTLGLMSLASINLFGKDRAPLIAFKCVAAAFGFYLSIRSGSRTGWLAMPIVIAYLALPRHRQLRARNVALALGVVAVLLVSSYEFSQTVRDRIDAAQQDYASYHFSGIAPDTSAGLRITFLRIGTYLAATHPLGGLGDTGFESALKAPELAAFASPYARSFALHAGFHNELMTNAVRSGIWGILSTLALFIVPMVIFVRAIRSLDRDRVANGTMGLVFMICQIVSGMTTEVFNLKFTASFSAIFIAALCGASIIRYGKE</sequence>
<dbReference type="Pfam" id="PF04932">
    <property type="entry name" value="Wzy_C"/>
    <property type="match status" value="1"/>
</dbReference>
<feature type="transmembrane region" description="Helical" evidence="5">
    <location>
        <begin position="164"/>
        <end position="182"/>
    </location>
</feature>
<evidence type="ECO:0000313" key="8">
    <source>
        <dbReference type="Proteomes" id="UP000238982"/>
    </source>
</evidence>
<evidence type="ECO:0000256" key="1">
    <source>
        <dbReference type="ARBA" id="ARBA00004141"/>
    </source>
</evidence>
<feature type="transmembrane region" description="Helical" evidence="5">
    <location>
        <begin position="277"/>
        <end position="298"/>
    </location>
</feature>
<dbReference type="PANTHER" id="PTHR37422">
    <property type="entry name" value="TEICHURONIC ACID BIOSYNTHESIS PROTEIN TUAE"/>
    <property type="match status" value="1"/>
</dbReference>
<keyword evidence="4 5" id="KW-0472">Membrane</keyword>
<dbReference type="EMBL" id="PVGH01000040">
    <property type="protein sequence ID" value="PRF63004.1"/>
    <property type="molecule type" value="Genomic_DNA"/>
</dbReference>
<evidence type="ECO:0000256" key="5">
    <source>
        <dbReference type="SAM" id="Phobius"/>
    </source>
</evidence>
<evidence type="ECO:0000256" key="2">
    <source>
        <dbReference type="ARBA" id="ARBA00022692"/>
    </source>
</evidence>
<feature type="transmembrane region" description="Helical" evidence="5">
    <location>
        <begin position="118"/>
        <end position="134"/>
    </location>
</feature>
<evidence type="ECO:0000259" key="6">
    <source>
        <dbReference type="Pfam" id="PF04932"/>
    </source>
</evidence>
<accession>A0A2S9MUX8</accession>
<dbReference type="GO" id="GO:0016020">
    <property type="term" value="C:membrane"/>
    <property type="evidence" value="ECO:0007669"/>
    <property type="project" value="UniProtKB-SubCell"/>
</dbReference>